<dbReference type="Pfam" id="PF00440">
    <property type="entry name" value="TetR_N"/>
    <property type="match status" value="1"/>
</dbReference>
<dbReference type="EMBL" id="LR962863">
    <property type="protein sequence ID" value="CAD7358520.1"/>
    <property type="molecule type" value="Genomic_DNA"/>
</dbReference>
<reference evidence="4 7" key="3">
    <citation type="submission" date="2020-11" db="EMBL/GenBank/DDBJ databases">
        <authorList>
            <consortium name="Pathogen Informatics"/>
        </authorList>
    </citation>
    <scope>NUCLEOTIDE SEQUENCE [LARGE SCALE GENOMIC DNA]</scope>
    <source>
        <strain evidence="4 7">NCTC12218</strain>
    </source>
</reference>
<evidence type="ECO:0000313" key="5">
    <source>
        <dbReference type="EMBL" id="NHA33103.1"/>
    </source>
</evidence>
<dbReference type="GO" id="GO:0003677">
    <property type="term" value="F:DNA binding"/>
    <property type="evidence" value="ECO:0007669"/>
    <property type="project" value="UniProtKB-UniRule"/>
</dbReference>
<evidence type="ECO:0000256" key="2">
    <source>
        <dbReference type="PROSITE-ProRule" id="PRU00335"/>
    </source>
</evidence>
<dbReference type="InterPro" id="IPR036271">
    <property type="entry name" value="Tet_transcr_reg_TetR-rel_C_sf"/>
</dbReference>
<protein>
    <submittedName>
        <fullName evidence="5 6">AcrR family transcriptional regulator</fullName>
    </submittedName>
</protein>
<accession>A0A7Z7QMN6</accession>
<gene>
    <name evidence="5" type="ORF">C1O36_00935</name>
    <name evidence="6" type="ORF">NCTC12218_00101</name>
</gene>
<dbReference type="EMBL" id="POVK01000002">
    <property type="protein sequence ID" value="NHA33103.1"/>
    <property type="molecule type" value="Genomic_DNA"/>
</dbReference>
<dbReference type="SUPFAM" id="SSF46689">
    <property type="entry name" value="Homeodomain-like"/>
    <property type="match status" value="1"/>
</dbReference>
<dbReference type="InterPro" id="IPR001647">
    <property type="entry name" value="HTH_TetR"/>
</dbReference>
<evidence type="ECO:0000313" key="4">
    <source>
        <dbReference type="EMBL" id="CAD7358520.1"/>
    </source>
</evidence>
<evidence type="ECO:0000256" key="1">
    <source>
        <dbReference type="ARBA" id="ARBA00023125"/>
    </source>
</evidence>
<dbReference type="Gene3D" id="1.10.357.10">
    <property type="entry name" value="Tetracycline Repressor, domain 2"/>
    <property type="match status" value="1"/>
</dbReference>
<dbReference type="Proteomes" id="UP000572988">
    <property type="component" value="Unassembled WGS sequence"/>
</dbReference>
<name>A0A7Z7QMN6_STASC</name>
<reference evidence="6" key="2">
    <citation type="submission" date="2018-06" db="EMBL/GenBank/DDBJ databases">
        <authorList>
            <consortium name="Pathogen Informatics"/>
            <person name="Doyle S."/>
        </authorList>
    </citation>
    <scope>NUCLEOTIDE SEQUENCE [LARGE SCALE GENOMIC DNA]</scope>
    <source>
        <strain evidence="6">NCTC12218</strain>
    </source>
</reference>
<dbReference type="EMBL" id="UHEF01000001">
    <property type="protein sequence ID" value="SUM85950.1"/>
    <property type="molecule type" value="Genomic_DNA"/>
</dbReference>
<sequence length="180" mass="21163">MAGRPKDPTVNQKIYAEIERLLVDYNLNQITIDQIAENTGVSKATIYRRWPDKSFIIMDLFLERAETFHPAYLNLYDDLYRFLVTMMNIYKTPIGTAVIEILVSHHDTDAKARFMEEYFLKKRAILKSIIEPHIHSEDEDMLIDLIFSPIYFNILIKPDVLNESYIETILTKVLQVYDLI</sequence>
<organism evidence="6">
    <name type="scientific">Staphylococcus schleiferi</name>
    <dbReference type="NCBI Taxonomy" id="1295"/>
    <lineage>
        <taxon>Bacteria</taxon>
        <taxon>Bacillati</taxon>
        <taxon>Bacillota</taxon>
        <taxon>Bacilli</taxon>
        <taxon>Bacillales</taxon>
        <taxon>Staphylococcaceae</taxon>
        <taxon>Staphylococcus</taxon>
    </lineage>
</organism>
<evidence type="ECO:0000259" key="3">
    <source>
        <dbReference type="PROSITE" id="PS50977"/>
    </source>
</evidence>
<reference evidence="5 8" key="1">
    <citation type="submission" date="2018-01" db="EMBL/GenBank/DDBJ databases">
        <title>Complete genome sequence of Staphylococcus Scheliferi isolated from human.</title>
        <authorList>
            <person name="Abouelkhair M.A."/>
            <person name="Bemis D.A."/>
            <person name="Kania S.A."/>
        </authorList>
    </citation>
    <scope>NUCLEOTIDE SEQUENCE [LARGE SCALE GENOMIC DNA]</scope>
    <source>
        <strain evidence="5 8">ATCC 43808</strain>
    </source>
</reference>
<dbReference type="SUPFAM" id="SSF48498">
    <property type="entry name" value="Tetracyclin repressor-like, C-terminal domain"/>
    <property type="match status" value="1"/>
</dbReference>
<dbReference type="GeneID" id="93788869"/>
<evidence type="ECO:0000313" key="8">
    <source>
        <dbReference type="Proteomes" id="UP000572988"/>
    </source>
</evidence>
<dbReference type="AlphaFoldDB" id="A0A7Z7QMN6"/>
<feature type="domain" description="HTH tetR-type" evidence="3">
    <location>
        <begin position="8"/>
        <end position="68"/>
    </location>
</feature>
<keyword evidence="1 2" id="KW-0238">DNA-binding</keyword>
<dbReference type="Proteomes" id="UP000264146">
    <property type="component" value="Chromosome"/>
</dbReference>
<dbReference type="InterPro" id="IPR009057">
    <property type="entry name" value="Homeodomain-like_sf"/>
</dbReference>
<evidence type="ECO:0000313" key="6">
    <source>
        <dbReference type="EMBL" id="SUM85950.1"/>
    </source>
</evidence>
<evidence type="ECO:0000313" key="7">
    <source>
        <dbReference type="Proteomes" id="UP000264146"/>
    </source>
</evidence>
<feature type="DNA-binding region" description="H-T-H motif" evidence="2">
    <location>
        <begin position="31"/>
        <end position="50"/>
    </location>
</feature>
<proteinExistence type="predicted"/>
<dbReference type="RefSeq" id="WP_016425819.1">
    <property type="nucleotide sequence ID" value="NZ_CABKRV010000002.1"/>
</dbReference>
<dbReference type="Gene3D" id="1.10.10.60">
    <property type="entry name" value="Homeodomain-like"/>
    <property type="match status" value="1"/>
</dbReference>
<dbReference type="PROSITE" id="PS50977">
    <property type="entry name" value="HTH_TETR_2"/>
    <property type="match status" value="1"/>
</dbReference>
<keyword evidence="8" id="KW-1185">Reference proteome</keyword>